<keyword evidence="3" id="KW-1185">Reference proteome</keyword>
<accession>A0AA39WJD3</accession>
<sequence>MANPKALFSKFQKSKSEAESSKAGGSEAESSKAGGSKAESFKSGSPKAQSFKAGSSESKRARRVRLQTVSRTFVHVFESFGMKKIKTFGLGEPLTAGVPQVSKSAATKTIVKAPDQQTEGVKQDKKDIEVDDKDDPRPPRARRRVRYPRIVARSVRTIFRTILGKKTVQQSEKKAGKQPETEADEQSEEAGILPEKKAGKMSEKKAGKQPEENADEQSEEEAGKMSEKKAGKQPERNDGASGSKSKGGQSGGPKKALEARYKSRVGPGARRRSL</sequence>
<evidence type="ECO:0000313" key="2">
    <source>
        <dbReference type="EMBL" id="KAK0616503.1"/>
    </source>
</evidence>
<evidence type="ECO:0000313" key="3">
    <source>
        <dbReference type="Proteomes" id="UP001175000"/>
    </source>
</evidence>
<feature type="compositionally biased region" description="Basic and acidic residues" evidence="1">
    <location>
        <begin position="171"/>
        <end position="180"/>
    </location>
</feature>
<organism evidence="2 3">
    <name type="scientific">Immersiella caudata</name>
    <dbReference type="NCBI Taxonomy" id="314043"/>
    <lineage>
        <taxon>Eukaryota</taxon>
        <taxon>Fungi</taxon>
        <taxon>Dikarya</taxon>
        <taxon>Ascomycota</taxon>
        <taxon>Pezizomycotina</taxon>
        <taxon>Sordariomycetes</taxon>
        <taxon>Sordariomycetidae</taxon>
        <taxon>Sordariales</taxon>
        <taxon>Lasiosphaeriaceae</taxon>
        <taxon>Immersiella</taxon>
    </lineage>
</organism>
<dbReference type="Proteomes" id="UP001175000">
    <property type="component" value="Unassembled WGS sequence"/>
</dbReference>
<feature type="compositionally biased region" description="Basic and acidic residues" evidence="1">
    <location>
        <begin position="194"/>
        <end position="211"/>
    </location>
</feature>
<reference evidence="2" key="1">
    <citation type="submission" date="2023-06" db="EMBL/GenBank/DDBJ databases">
        <title>Genome-scale phylogeny and comparative genomics of the fungal order Sordariales.</title>
        <authorList>
            <consortium name="Lawrence Berkeley National Laboratory"/>
            <person name="Hensen N."/>
            <person name="Bonometti L."/>
            <person name="Westerberg I."/>
            <person name="Brannstrom I.O."/>
            <person name="Guillou S."/>
            <person name="Cros-Aarteil S."/>
            <person name="Calhoun S."/>
            <person name="Haridas S."/>
            <person name="Kuo A."/>
            <person name="Mondo S."/>
            <person name="Pangilinan J."/>
            <person name="Riley R."/>
            <person name="Labutti K."/>
            <person name="Andreopoulos B."/>
            <person name="Lipzen A."/>
            <person name="Chen C."/>
            <person name="Yanf M."/>
            <person name="Daum C."/>
            <person name="Ng V."/>
            <person name="Clum A."/>
            <person name="Steindorff A."/>
            <person name="Ohm R."/>
            <person name="Martin F."/>
            <person name="Silar P."/>
            <person name="Natvig D."/>
            <person name="Lalanne C."/>
            <person name="Gautier V."/>
            <person name="Ament-Velasquez S.L."/>
            <person name="Kruys A."/>
            <person name="Hutchinson M.I."/>
            <person name="Powell A.J."/>
            <person name="Barry K."/>
            <person name="Miller A.N."/>
            <person name="Grigoriev I.V."/>
            <person name="Debuchy R."/>
            <person name="Gladieux P."/>
            <person name="Thoren M.H."/>
            <person name="Johannesson H."/>
        </authorList>
    </citation>
    <scope>NUCLEOTIDE SEQUENCE</scope>
    <source>
        <strain evidence="2">CBS 606.72</strain>
    </source>
</reference>
<feature type="compositionally biased region" description="Basic and acidic residues" evidence="1">
    <location>
        <begin position="121"/>
        <end position="138"/>
    </location>
</feature>
<proteinExistence type="predicted"/>
<gene>
    <name evidence="2" type="ORF">B0T14DRAFT_248275</name>
</gene>
<protein>
    <submittedName>
        <fullName evidence="2">Uncharacterized protein</fullName>
    </submittedName>
</protein>
<feature type="compositionally biased region" description="Low complexity" evidence="1">
    <location>
        <begin position="21"/>
        <end position="45"/>
    </location>
</feature>
<dbReference type="AlphaFoldDB" id="A0AA39WJD3"/>
<feature type="region of interest" description="Disordered" evidence="1">
    <location>
        <begin position="93"/>
        <end position="274"/>
    </location>
</feature>
<feature type="region of interest" description="Disordered" evidence="1">
    <location>
        <begin position="1"/>
        <end position="65"/>
    </location>
</feature>
<name>A0AA39WJD3_9PEZI</name>
<feature type="compositionally biased region" description="Polar residues" evidence="1">
    <location>
        <begin position="46"/>
        <end position="56"/>
    </location>
</feature>
<comment type="caution">
    <text evidence="2">The sequence shown here is derived from an EMBL/GenBank/DDBJ whole genome shotgun (WGS) entry which is preliminary data.</text>
</comment>
<feature type="compositionally biased region" description="Basic and acidic residues" evidence="1">
    <location>
        <begin position="221"/>
        <end position="238"/>
    </location>
</feature>
<evidence type="ECO:0000256" key="1">
    <source>
        <dbReference type="SAM" id="MobiDB-lite"/>
    </source>
</evidence>
<dbReference type="EMBL" id="JAULSU010000005">
    <property type="protein sequence ID" value="KAK0616503.1"/>
    <property type="molecule type" value="Genomic_DNA"/>
</dbReference>